<sequence length="219" mass="22634">MNRLVNRVLIALAVPALLIPAASATAAAGTAQVPSIDQVAEIYEHLDGGSAYESTSKVFGPGKKCKPGKAIKGASARSATYNPDYTSGDPGAFEITGETPMVSVTAMKFPSAKSAIAYLHGYDKSAKDCGPGGDGGGSGGGSGGPKCKSSMKKIAFKLGDERYGYQFKMKCKDSASVINTLFTRKGQFIVYANVMSMDASAPSIPKSVDLTELALKTVS</sequence>
<evidence type="ECO:0000313" key="2">
    <source>
        <dbReference type="EMBL" id="MFC5491486.1"/>
    </source>
</evidence>
<proteinExistence type="predicted"/>
<comment type="caution">
    <text evidence="2">The sequence shown here is derived from an EMBL/GenBank/DDBJ whole genome shotgun (WGS) entry which is preliminary data.</text>
</comment>
<keyword evidence="3" id="KW-1185">Reference proteome</keyword>
<feature type="signal peptide" evidence="1">
    <location>
        <begin position="1"/>
        <end position="26"/>
    </location>
</feature>
<organism evidence="2 3">
    <name type="scientific">Nocardioides caricicola</name>
    <dbReference type="NCBI Taxonomy" id="634770"/>
    <lineage>
        <taxon>Bacteria</taxon>
        <taxon>Bacillati</taxon>
        <taxon>Actinomycetota</taxon>
        <taxon>Actinomycetes</taxon>
        <taxon>Propionibacteriales</taxon>
        <taxon>Nocardioidaceae</taxon>
        <taxon>Nocardioides</taxon>
    </lineage>
</organism>
<evidence type="ECO:0000313" key="3">
    <source>
        <dbReference type="Proteomes" id="UP001595956"/>
    </source>
</evidence>
<name>A0ABW0MUX5_9ACTN</name>
<reference evidence="3" key="1">
    <citation type="journal article" date="2019" name="Int. J. Syst. Evol. Microbiol.">
        <title>The Global Catalogue of Microorganisms (GCM) 10K type strain sequencing project: providing services to taxonomists for standard genome sequencing and annotation.</title>
        <authorList>
            <consortium name="The Broad Institute Genomics Platform"/>
            <consortium name="The Broad Institute Genome Sequencing Center for Infectious Disease"/>
            <person name="Wu L."/>
            <person name="Ma J."/>
        </authorList>
    </citation>
    <scope>NUCLEOTIDE SEQUENCE [LARGE SCALE GENOMIC DNA]</scope>
    <source>
        <strain evidence="3">KACC 13778</strain>
    </source>
</reference>
<dbReference type="EMBL" id="JBHSMD010000001">
    <property type="protein sequence ID" value="MFC5491486.1"/>
    <property type="molecule type" value="Genomic_DNA"/>
</dbReference>
<protein>
    <recommendedName>
        <fullName evidence="4">Sensor domain-containing protein</fullName>
    </recommendedName>
</protein>
<keyword evidence="1" id="KW-0732">Signal</keyword>
<feature type="chain" id="PRO_5046203132" description="Sensor domain-containing protein" evidence="1">
    <location>
        <begin position="27"/>
        <end position="219"/>
    </location>
</feature>
<dbReference type="RefSeq" id="WP_345180604.1">
    <property type="nucleotide sequence ID" value="NZ_BAABFQ010000008.1"/>
</dbReference>
<evidence type="ECO:0000256" key="1">
    <source>
        <dbReference type="SAM" id="SignalP"/>
    </source>
</evidence>
<accession>A0ABW0MUX5</accession>
<gene>
    <name evidence="2" type="ORF">ACFPKY_00150</name>
</gene>
<dbReference type="Proteomes" id="UP001595956">
    <property type="component" value="Unassembled WGS sequence"/>
</dbReference>
<evidence type="ECO:0008006" key="4">
    <source>
        <dbReference type="Google" id="ProtNLM"/>
    </source>
</evidence>